<dbReference type="PANTHER" id="PTHR24270">
    <property type="entry name" value="LOW-DENSITY LIPOPROTEIN RECEPTOR-RELATED"/>
    <property type="match status" value="1"/>
</dbReference>
<name>A0A9D4R616_DREPO</name>
<feature type="disulfide bond" evidence="10">
    <location>
        <begin position="32"/>
        <end position="50"/>
    </location>
</feature>
<keyword evidence="14" id="KW-1185">Reference proteome</keyword>
<evidence type="ECO:0000313" key="14">
    <source>
        <dbReference type="Proteomes" id="UP000828390"/>
    </source>
</evidence>
<keyword evidence="6 11" id="KW-1133">Transmembrane helix</keyword>
<feature type="signal peptide" evidence="12">
    <location>
        <begin position="1"/>
        <end position="21"/>
    </location>
</feature>
<dbReference type="InterPro" id="IPR023415">
    <property type="entry name" value="LDLR_class-A_CS"/>
</dbReference>
<evidence type="ECO:0000256" key="8">
    <source>
        <dbReference type="ARBA" id="ARBA00023157"/>
    </source>
</evidence>
<evidence type="ECO:0000256" key="12">
    <source>
        <dbReference type="SAM" id="SignalP"/>
    </source>
</evidence>
<dbReference type="PROSITE" id="PS01209">
    <property type="entry name" value="LDLRA_1"/>
    <property type="match status" value="2"/>
</dbReference>
<evidence type="ECO:0000256" key="5">
    <source>
        <dbReference type="ARBA" id="ARBA00022737"/>
    </source>
</evidence>
<dbReference type="InterPro" id="IPR036055">
    <property type="entry name" value="LDL_receptor-like_sf"/>
</dbReference>
<reference evidence="13" key="1">
    <citation type="journal article" date="2019" name="bioRxiv">
        <title>The Genome of the Zebra Mussel, Dreissena polymorpha: A Resource for Invasive Species Research.</title>
        <authorList>
            <person name="McCartney M.A."/>
            <person name="Auch B."/>
            <person name="Kono T."/>
            <person name="Mallez S."/>
            <person name="Zhang Y."/>
            <person name="Obille A."/>
            <person name="Becker A."/>
            <person name="Abrahante J.E."/>
            <person name="Garbe J."/>
            <person name="Badalamenti J.P."/>
            <person name="Herman A."/>
            <person name="Mangelson H."/>
            <person name="Liachko I."/>
            <person name="Sullivan S."/>
            <person name="Sone E.D."/>
            <person name="Koren S."/>
            <person name="Silverstein K.A.T."/>
            <person name="Beckman K.B."/>
            <person name="Gohl D.M."/>
        </authorList>
    </citation>
    <scope>NUCLEOTIDE SEQUENCE</scope>
    <source>
        <strain evidence="13">Duluth1</strain>
        <tissue evidence="13">Whole animal</tissue>
    </source>
</reference>
<feature type="disulfide bond" evidence="10">
    <location>
        <begin position="216"/>
        <end position="231"/>
    </location>
</feature>
<feature type="transmembrane region" description="Helical" evidence="11">
    <location>
        <begin position="339"/>
        <end position="362"/>
    </location>
</feature>
<evidence type="ECO:0000256" key="1">
    <source>
        <dbReference type="ARBA" id="ARBA00004167"/>
    </source>
</evidence>
<comment type="caution">
    <text evidence="13">The sequence shown here is derived from an EMBL/GenBank/DDBJ whole genome shotgun (WGS) entry which is preliminary data.</text>
</comment>
<accession>A0A9D4R616</accession>
<dbReference type="Pfam" id="PF00057">
    <property type="entry name" value="Ldl_recept_a"/>
    <property type="match status" value="5"/>
</dbReference>
<feature type="disulfide bond" evidence="10">
    <location>
        <begin position="44"/>
        <end position="59"/>
    </location>
</feature>
<feature type="chain" id="PRO_5039149274" description="Vitellogenin receptor" evidence="12">
    <location>
        <begin position="22"/>
        <end position="440"/>
    </location>
</feature>
<comment type="subcellular location">
    <subcellularLocation>
        <location evidence="2">Endomembrane system</location>
    </subcellularLocation>
    <subcellularLocation>
        <location evidence="1">Membrane</location>
        <topology evidence="1">Single-pass membrane protein</topology>
    </subcellularLocation>
</comment>
<evidence type="ECO:0000256" key="10">
    <source>
        <dbReference type="PROSITE-ProRule" id="PRU00124"/>
    </source>
</evidence>
<dbReference type="CDD" id="cd00112">
    <property type="entry name" value="LDLa"/>
    <property type="match status" value="5"/>
</dbReference>
<dbReference type="InterPro" id="IPR002172">
    <property type="entry name" value="LDrepeatLR_classA_rpt"/>
</dbReference>
<dbReference type="AlphaFoldDB" id="A0A9D4R616"/>
<sequence>MWKTNVFVYVICIHMPTTSSADQRCGEAMVTCSNGKCISKGWLCDGDADCPDGSDEQMCATQTCAQLEFACGTNGACIPRKWRCDKELDCERGEDEKNCKVCTATQFYCTADNVCIDNDLKCDEVHDCSDGIDENNCTVTHRHCDGAMFTCANGQCISKEWQCNGDADCLDGSDEHKCADCSDSSDEGNESNCVYNCTENQFKCSNNMCISETMHCDHTNDCSDGSDEQNCQVGCAGNLYGSNCNMTCPKTCNTITVGPSCHAENGLCLAGCLNGFYGQRCSDVCQHCVNNTCQKDDGVCVHGCIMGYTLDVSVQKCLYDNKDGIMAQTEGSISKPLPVYAVVAIVVGCVVLVVVVIGVIVYRNRRRNASRSFETAMKAEAVPDATYETCQKPFDRINTTIDREGVSIGRVNDYEVPFPSTSCRNALDKNDDNIYSEPID</sequence>
<evidence type="ECO:0000256" key="3">
    <source>
        <dbReference type="ARBA" id="ARBA00022692"/>
    </source>
</evidence>
<dbReference type="PROSITE" id="PS50068">
    <property type="entry name" value="LDLRA_2"/>
    <property type="match status" value="5"/>
</dbReference>
<dbReference type="InterPro" id="IPR050685">
    <property type="entry name" value="LDLR"/>
</dbReference>
<feature type="disulfide bond" evidence="10">
    <location>
        <begin position="163"/>
        <end position="178"/>
    </location>
</feature>
<dbReference type="SUPFAM" id="SSF57424">
    <property type="entry name" value="LDL receptor-like module"/>
    <property type="match status" value="5"/>
</dbReference>
<keyword evidence="8 10" id="KW-1015">Disulfide bond</keyword>
<feature type="disulfide bond" evidence="10">
    <location>
        <begin position="204"/>
        <end position="222"/>
    </location>
</feature>
<feature type="disulfide bond" evidence="10">
    <location>
        <begin position="84"/>
        <end position="99"/>
    </location>
</feature>
<keyword evidence="3 11" id="KW-0812">Transmembrane</keyword>
<keyword evidence="7 11" id="KW-0472">Membrane</keyword>
<organism evidence="13 14">
    <name type="scientific">Dreissena polymorpha</name>
    <name type="common">Zebra mussel</name>
    <name type="synonym">Mytilus polymorpha</name>
    <dbReference type="NCBI Taxonomy" id="45954"/>
    <lineage>
        <taxon>Eukaryota</taxon>
        <taxon>Metazoa</taxon>
        <taxon>Spiralia</taxon>
        <taxon>Lophotrochozoa</taxon>
        <taxon>Mollusca</taxon>
        <taxon>Bivalvia</taxon>
        <taxon>Autobranchia</taxon>
        <taxon>Heteroconchia</taxon>
        <taxon>Euheterodonta</taxon>
        <taxon>Imparidentia</taxon>
        <taxon>Neoheterodontei</taxon>
        <taxon>Myida</taxon>
        <taxon>Dreissenoidea</taxon>
        <taxon>Dreissenidae</taxon>
        <taxon>Dreissena</taxon>
    </lineage>
</organism>
<feature type="disulfide bond" evidence="10">
    <location>
        <begin position="151"/>
        <end position="169"/>
    </location>
</feature>
<keyword evidence="4 12" id="KW-0732">Signal</keyword>
<feature type="disulfide bond" evidence="10">
    <location>
        <begin position="144"/>
        <end position="156"/>
    </location>
</feature>
<evidence type="ECO:0000256" key="7">
    <source>
        <dbReference type="ARBA" id="ARBA00023136"/>
    </source>
</evidence>
<gene>
    <name evidence="13" type="ORF">DPMN_098151</name>
</gene>
<evidence type="ECO:0008006" key="15">
    <source>
        <dbReference type="Google" id="ProtNLM"/>
    </source>
</evidence>
<proteinExistence type="predicted"/>
<protein>
    <recommendedName>
        <fullName evidence="15">Vitellogenin receptor</fullName>
    </recommendedName>
</protein>
<evidence type="ECO:0000256" key="4">
    <source>
        <dbReference type="ARBA" id="ARBA00022729"/>
    </source>
</evidence>
<feature type="disulfide bond" evidence="10">
    <location>
        <begin position="25"/>
        <end position="37"/>
    </location>
</feature>
<dbReference type="GO" id="GO:0012505">
    <property type="term" value="C:endomembrane system"/>
    <property type="evidence" value="ECO:0007669"/>
    <property type="project" value="UniProtKB-SubCell"/>
</dbReference>
<dbReference type="PRINTS" id="PR00261">
    <property type="entry name" value="LDLRECEPTOR"/>
</dbReference>
<dbReference type="GO" id="GO:0016192">
    <property type="term" value="P:vesicle-mediated transport"/>
    <property type="evidence" value="ECO:0007669"/>
    <property type="project" value="UniProtKB-ARBA"/>
</dbReference>
<evidence type="ECO:0000256" key="11">
    <source>
        <dbReference type="SAM" id="Phobius"/>
    </source>
</evidence>
<dbReference type="SMART" id="SM00192">
    <property type="entry name" value="LDLa"/>
    <property type="match status" value="5"/>
</dbReference>
<feature type="disulfide bond" evidence="10">
    <location>
        <begin position="122"/>
        <end position="137"/>
    </location>
</feature>
<dbReference type="EMBL" id="JAIWYP010000003">
    <property type="protein sequence ID" value="KAH3855583.1"/>
    <property type="molecule type" value="Genomic_DNA"/>
</dbReference>
<keyword evidence="9" id="KW-0325">Glycoprotein</keyword>
<feature type="disulfide bond" evidence="10">
    <location>
        <begin position="197"/>
        <end position="209"/>
    </location>
</feature>
<reference evidence="13" key="2">
    <citation type="submission" date="2020-11" db="EMBL/GenBank/DDBJ databases">
        <authorList>
            <person name="McCartney M.A."/>
            <person name="Auch B."/>
            <person name="Kono T."/>
            <person name="Mallez S."/>
            <person name="Becker A."/>
            <person name="Gohl D.M."/>
            <person name="Silverstein K.A.T."/>
            <person name="Koren S."/>
            <person name="Bechman K.B."/>
            <person name="Herman A."/>
            <person name="Abrahante J.E."/>
            <person name="Garbe J."/>
        </authorList>
    </citation>
    <scope>NUCLEOTIDE SEQUENCE</scope>
    <source>
        <strain evidence="13">Duluth1</strain>
        <tissue evidence="13">Whole animal</tissue>
    </source>
</reference>
<keyword evidence="5" id="KW-0677">Repeat</keyword>
<dbReference type="Gene3D" id="4.10.400.10">
    <property type="entry name" value="Low-density Lipoprotein Receptor"/>
    <property type="match status" value="5"/>
</dbReference>
<dbReference type="FunFam" id="4.10.400.10:FF:000034">
    <property type="entry name" value="Low-density lipoprotein receptor-related protein 2"/>
    <property type="match status" value="3"/>
</dbReference>
<comment type="caution">
    <text evidence="10">Lacks conserved residue(s) required for the propagation of feature annotation.</text>
</comment>
<dbReference type="GO" id="GO:0005886">
    <property type="term" value="C:plasma membrane"/>
    <property type="evidence" value="ECO:0007669"/>
    <property type="project" value="TreeGrafter"/>
</dbReference>
<dbReference type="Proteomes" id="UP000828390">
    <property type="component" value="Unassembled WGS sequence"/>
</dbReference>
<evidence type="ECO:0000256" key="6">
    <source>
        <dbReference type="ARBA" id="ARBA00022989"/>
    </source>
</evidence>
<evidence type="ECO:0000256" key="9">
    <source>
        <dbReference type="ARBA" id="ARBA00023180"/>
    </source>
</evidence>
<evidence type="ECO:0000256" key="2">
    <source>
        <dbReference type="ARBA" id="ARBA00004308"/>
    </source>
</evidence>
<evidence type="ECO:0000313" key="13">
    <source>
        <dbReference type="EMBL" id="KAH3855583.1"/>
    </source>
</evidence>